<dbReference type="InterPro" id="IPR042047">
    <property type="entry name" value="SleB_dom1"/>
</dbReference>
<name>A0A318TM11_9HYPH</name>
<comment type="caution">
    <text evidence="2">The sequence shown here is derived from an EMBL/GenBank/DDBJ whole genome shotgun (WGS) entry which is preliminary data.</text>
</comment>
<organism evidence="2 3">
    <name type="scientific">Phyllobacterium leguminum</name>
    <dbReference type="NCBI Taxonomy" id="314237"/>
    <lineage>
        <taxon>Bacteria</taxon>
        <taxon>Pseudomonadati</taxon>
        <taxon>Pseudomonadota</taxon>
        <taxon>Alphaproteobacteria</taxon>
        <taxon>Hyphomicrobiales</taxon>
        <taxon>Phyllobacteriaceae</taxon>
        <taxon>Phyllobacterium</taxon>
    </lineage>
</organism>
<dbReference type="Pfam" id="PF07486">
    <property type="entry name" value="Hydrolase_2"/>
    <property type="match status" value="1"/>
</dbReference>
<evidence type="ECO:0000313" key="3">
    <source>
        <dbReference type="Proteomes" id="UP000247454"/>
    </source>
</evidence>
<keyword evidence="2" id="KW-0378">Hydrolase</keyword>
<protein>
    <submittedName>
        <fullName evidence="2">Spore germination cell wall hydrolase CwlJ-like protein</fullName>
    </submittedName>
</protein>
<proteinExistence type="predicted"/>
<accession>A0A318TM11</accession>
<gene>
    <name evidence="2" type="ORF">C7477_101220</name>
</gene>
<evidence type="ECO:0000259" key="1">
    <source>
        <dbReference type="Pfam" id="PF07486"/>
    </source>
</evidence>
<dbReference type="Proteomes" id="UP000247454">
    <property type="component" value="Unassembled WGS sequence"/>
</dbReference>
<dbReference type="RefSeq" id="WP_425373483.1">
    <property type="nucleotide sequence ID" value="NZ_QJTF01000001.1"/>
</dbReference>
<reference evidence="2 3" key="1">
    <citation type="submission" date="2018-06" db="EMBL/GenBank/DDBJ databases">
        <title>Genomic Encyclopedia of Type Strains, Phase III (KMG-III): the genomes of soil and plant-associated and newly described type strains.</title>
        <authorList>
            <person name="Whitman W."/>
        </authorList>
    </citation>
    <scope>NUCLEOTIDE SEQUENCE [LARGE SCALE GENOMIC DNA]</scope>
    <source>
        <strain evidence="2 3">ORS 1419</strain>
    </source>
</reference>
<evidence type="ECO:0000313" key="2">
    <source>
        <dbReference type="EMBL" id="PYE90546.1"/>
    </source>
</evidence>
<dbReference type="EMBL" id="QJTF01000001">
    <property type="protein sequence ID" value="PYE90546.1"/>
    <property type="molecule type" value="Genomic_DNA"/>
</dbReference>
<sequence>MRLASLRTLFVRPVLSSLERRHFTLRETHGLAAPALLGAAIYFFNPTVAAHQDMASLVAAGSVHRAEKPFVDPSFTTGGIDVAGRARVAFASGSGQGEKLGINDPNPDESRVNRADKGGRLVSVLPKAPPKSFNAGSVLQRSSMLLQPVEARQVKMAFVPSKSRRKEIDIALAFHKAAPPKPAPAMPVQLAKLINNGNPDILATGYAPVEPDYTKVSPFASILRDGSGGRFTPPLKPGDHSWAAAPLPAQVFTAKEQKCLAEGIYFEARGESIKGQAAVAQVILNRVRNPAFPKTVCGVVYQNDNWRNRCQFSFACDGRRQRVTEPEHWSTAQEVAKAVSSGQIWLPEVGSATHYHAAYVKPRWASAMERVKKIGLHIFYRTQGGGWS</sequence>
<feature type="domain" description="Cell wall hydrolase SleB" evidence="1">
    <location>
        <begin position="270"/>
        <end position="380"/>
    </location>
</feature>
<keyword evidence="3" id="KW-1185">Reference proteome</keyword>
<dbReference type="GO" id="GO:0016787">
    <property type="term" value="F:hydrolase activity"/>
    <property type="evidence" value="ECO:0007669"/>
    <property type="project" value="UniProtKB-KW"/>
</dbReference>
<dbReference type="AlphaFoldDB" id="A0A318TM11"/>
<dbReference type="Gene3D" id="1.10.10.2520">
    <property type="entry name" value="Cell wall hydrolase SleB, domain 1"/>
    <property type="match status" value="1"/>
</dbReference>
<dbReference type="InterPro" id="IPR011105">
    <property type="entry name" value="Cell_wall_hydrolase_SleB"/>
</dbReference>